<dbReference type="AlphaFoldDB" id="A0A9N7VMK9"/>
<sequence length="238" mass="24484">MNLKLLPSTVVSILPLIPSSNYCCSRSPLLPTPPSLRGKQAVVVTSPLAMCSYPAGALRDYSTIDPPPQHTHSTHPPPIPHTALTSAKGSTLAATASNMAADGSLPFADISDVLDDGHVGSSQAVKWKEILEKSRKPGGVKAQWLSDKGPVISSSGSGGGIRLPVQRRPGLALAAACDLGATRSAPPLKELGVAHFLEGVAGEVHSQVNIGETLYMQGLCDGSAAGSLASSAWDGTHE</sequence>
<organism evidence="1 2">
    <name type="scientific">Pleuronectes platessa</name>
    <name type="common">European plaice</name>
    <dbReference type="NCBI Taxonomy" id="8262"/>
    <lineage>
        <taxon>Eukaryota</taxon>
        <taxon>Metazoa</taxon>
        <taxon>Chordata</taxon>
        <taxon>Craniata</taxon>
        <taxon>Vertebrata</taxon>
        <taxon>Euteleostomi</taxon>
        <taxon>Actinopterygii</taxon>
        <taxon>Neopterygii</taxon>
        <taxon>Teleostei</taxon>
        <taxon>Neoteleostei</taxon>
        <taxon>Acanthomorphata</taxon>
        <taxon>Carangaria</taxon>
        <taxon>Pleuronectiformes</taxon>
        <taxon>Pleuronectoidei</taxon>
        <taxon>Pleuronectidae</taxon>
        <taxon>Pleuronectes</taxon>
    </lineage>
</organism>
<gene>
    <name evidence="1" type="ORF">PLEPLA_LOCUS40200</name>
</gene>
<evidence type="ECO:0000313" key="1">
    <source>
        <dbReference type="EMBL" id="CAB1452450.1"/>
    </source>
</evidence>
<evidence type="ECO:0000313" key="2">
    <source>
        <dbReference type="Proteomes" id="UP001153269"/>
    </source>
</evidence>
<comment type="caution">
    <text evidence="1">The sequence shown here is derived from an EMBL/GenBank/DDBJ whole genome shotgun (WGS) entry which is preliminary data.</text>
</comment>
<accession>A0A9N7VMK9</accession>
<reference evidence="1" key="1">
    <citation type="submission" date="2020-03" db="EMBL/GenBank/DDBJ databases">
        <authorList>
            <person name="Weist P."/>
        </authorList>
    </citation>
    <scope>NUCLEOTIDE SEQUENCE</scope>
</reference>
<proteinExistence type="predicted"/>
<dbReference type="EMBL" id="CADEAL010004129">
    <property type="protein sequence ID" value="CAB1452450.1"/>
    <property type="molecule type" value="Genomic_DNA"/>
</dbReference>
<dbReference type="Proteomes" id="UP001153269">
    <property type="component" value="Unassembled WGS sequence"/>
</dbReference>
<name>A0A9N7VMK9_PLEPL</name>
<keyword evidence="2" id="KW-1185">Reference proteome</keyword>
<protein>
    <submittedName>
        <fullName evidence="1">Uncharacterized protein</fullName>
    </submittedName>
</protein>